<comment type="caution">
    <text evidence="11">The sequence shown here is derived from an EMBL/GenBank/DDBJ whole genome shotgun (WGS) entry which is preliminary data.</text>
</comment>
<feature type="active site" description="Nucleophile" evidence="8">
    <location>
        <position position="117"/>
    </location>
</feature>
<protein>
    <recommendedName>
        <fullName evidence="9">Glucanase</fullName>
        <ecNumber evidence="9">3.2.1.-</ecNumber>
    </recommendedName>
</protein>
<reference evidence="11 12" key="1">
    <citation type="submission" date="2015-05" db="EMBL/GenBank/DDBJ databases">
        <title>Photobacterium galathea sp. nov.</title>
        <authorList>
            <person name="Machado H."/>
            <person name="Gram L."/>
        </authorList>
    </citation>
    <scope>NUCLEOTIDE SEQUENCE [LARGE SCALE GENOMIC DNA]</scope>
    <source>
        <strain evidence="11 12">DSM 22954</strain>
    </source>
</reference>
<dbReference type="Pfam" id="PF01270">
    <property type="entry name" value="Glyco_hydro_8"/>
    <property type="match status" value="1"/>
</dbReference>
<evidence type="ECO:0000313" key="11">
    <source>
        <dbReference type="EMBL" id="KLV08164.1"/>
    </source>
</evidence>
<keyword evidence="7 9" id="KW-0624">Polysaccharide degradation</keyword>
<evidence type="ECO:0000256" key="2">
    <source>
        <dbReference type="ARBA" id="ARBA00009209"/>
    </source>
</evidence>
<dbReference type="PATRIC" id="fig|320778.3.peg.3320"/>
<dbReference type="Proteomes" id="UP000035909">
    <property type="component" value="Unassembled WGS sequence"/>
</dbReference>
<evidence type="ECO:0000256" key="9">
    <source>
        <dbReference type="RuleBase" id="RU361167"/>
    </source>
</evidence>
<keyword evidence="5" id="KW-0136">Cellulose degradation</keyword>
<dbReference type="OrthoDB" id="9766708at2"/>
<keyword evidence="6 9" id="KW-0326">Glycosidase</keyword>
<proteinExistence type="inferred from homology"/>
<dbReference type="InterPro" id="IPR012341">
    <property type="entry name" value="6hp_glycosidase-like_sf"/>
</dbReference>
<evidence type="ECO:0000313" key="12">
    <source>
        <dbReference type="Proteomes" id="UP000035909"/>
    </source>
</evidence>
<keyword evidence="3 10" id="KW-0732">Signal</keyword>
<evidence type="ECO:0000256" key="4">
    <source>
        <dbReference type="ARBA" id="ARBA00022801"/>
    </source>
</evidence>
<dbReference type="InterPro" id="IPR019834">
    <property type="entry name" value="Glyco_hydro_8_CS"/>
</dbReference>
<comment type="similarity">
    <text evidence="2 9">Belongs to the glycosyl hydrolase 8 (cellulase D) family.</text>
</comment>
<evidence type="ECO:0000256" key="10">
    <source>
        <dbReference type="SAM" id="SignalP"/>
    </source>
</evidence>
<evidence type="ECO:0000256" key="6">
    <source>
        <dbReference type="ARBA" id="ARBA00023295"/>
    </source>
</evidence>
<dbReference type="PRINTS" id="PR00735">
    <property type="entry name" value="GLHYDRLASE8"/>
</dbReference>
<evidence type="ECO:0000256" key="7">
    <source>
        <dbReference type="ARBA" id="ARBA00023326"/>
    </source>
</evidence>
<gene>
    <name evidence="11" type="ORF">ABT57_15270</name>
</gene>
<organism evidence="11 12">
    <name type="scientific">Photobacterium ganghwense</name>
    <dbReference type="NCBI Taxonomy" id="320778"/>
    <lineage>
        <taxon>Bacteria</taxon>
        <taxon>Pseudomonadati</taxon>
        <taxon>Pseudomonadota</taxon>
        <taxon>Gammaproteobacteria</taxon>
        <taxon>Vibrionales</taxon>
        <taxon>Vibrionaceae</taxon>
        <taxon>Photobacterium</taxon>
    </lineage>
</organism>
<sequence length="341" mass="39359">MKWFPLVLATLPMLTHSSVEAKVHGCNIQGDQKLWTYYKQRYITPQGRVVDNGNDSISHSESQGYGMLMAAFFHDHDTFKQLWQWTRSTLQRDEDALFAWKWQPQPPHIPDPNNASDGDIFIAWALLKADEAWPDYQYREQAKAIIDALAKSHIVTLDNELALLPASYGFAHPTSTVVNPSYWIFPAFNAFRQFSPRWSALSEGGLALLDKNQFGKYHLPADWLEFQNDSWQPAQQFPSRFSYSSYRIPLYLIWGGYDSAINDHYRSWLQQNNRAWVDVNSAQMADYKAPNGANAIATLVQISQEKYKHRNALPHPDANDDYYSASLIIFSHIAFHERYCQ</sequence>
<keyword evidence="4 9" id="KW-0378">Hydrolase</keyword>
<keyword evidence="7 9" id="KW-0119">Carbohydrate metabolism</keyword>
<dbReference type="Gene3D" id="1.50.10.10">
    <property type="match status" value="1"/>
</dbReference>
<dbReference type="GO" id="GO:0030245">
    <property type="term" value="P:cellulose catabolic process"/>
    <property type="evidence" value="ECO:0007669"/>
    <property type="project" value="UniProtKB-KW"/>
</dbReference>
<dbReference type="InterPro" id="IPR008928">
    <property type="entry name" value="6-hairpin_glycosidase_sf"/>
</dbReference>
<dbReference type="STRING" id="320778.ABT57_15270"/>
<dbReference type="SUPFAM" id="SSF48208">
    <property type="entry name" value="Six-hairpin glycosidases"/>
    <property type="match status" value="1"/>
</dbReference>
<dbReference type="RefSeq" id="WP_047886053.1">
    <property type="nucleotide sequence ID" value="NZ_CP071326.1"/>
</dbReference>
<evidence type="ECO:0000256" key="1">
    <source>
        <dbReference type="ARBA" id="ARBA00000966"/>
    </source>
</evidence>
<dbReference type="PROSITE" id="PS00812">
    <property type="entry name" value="GLYCOSYL_HYDROL_F8"/>
    <property type="match status" value="1"/>
</dbReference>
<keyword evidence="12" id="KW-1185">Reference proteome</keyword>
<evidence type="ECO:0000256" key="5">
    <source>
        <dbReference type="ARBA" id="ARBA00023001"/>
    </source>
</evidence>
<dbReference type="InterPro" id="IPR002037">
    <property type="entry name" value="Glyco_hydro_8"/>
</dbReference>
<dbReference type="EC" id="3.2.1.-" evidence="9"/>
<dbReference type="AlphaFoldDB" id="A0A0J1H8Z0"/>
<feature type="chain" id="PRO_5005252401" description="Glucanase" evidence="10">
    <location>
        <begin position="22"/>
        <end position="341"/>
    </location>
</feature>
<comment type="catalytic activity">
    <reaction evidence="1">
        <text>Endohydrolysis of (1-&gt;4)-beta-D-glucosidic linkages in cellulose, lichenin and cereal beta-D-glucans.</text>
        <dbReference type="EC" id="3.2.1.4"/>
    </reaction>
</comment>
<accession>A0A0J1H8Z0</accession>
<feature type="signal peptide" evidence="10">
    <location>
        <begin position="1"/>
        <end position="21"/>
    </location>
</feature>
<evidence type="ECO:0000256" key="3">
    <source>
        <dbReference type="ARBA" id="ARBA00022729"/>
    </source>
</evidence>
<dbReference type="EMBL" id="LDOU01000015">
    <property type="protein sequence ID" value="KLV08164.1"/>
    <property type="molecule type" value="Genomic_DNA"/>
</dbReference>
<dbReference type="GO" id="GO:0008810">
    <property type="term" value="F:cellulase activity"/>
    <property type="evidence" value="ECO:0007669"/>
    <property type="project" value="UniProtKB-EC"/>
</dbReference>
<evidence type="ECO:0000256" key="8">
    <source>
        <dbReference type="PROSITE-ProRule" id="PRU10058"/>
    </source>
</evidence>
<name>A0A0J1H8Z0_9GAMM</name>